<proteinExistence type="predicted"/>
<dbReference type="EMBL" id="JAGYPE020000068">
    <property type="protein sequence ID" value="MCH6268809.1"/>
    <property type="molecule type" value="Genomic_DNA"/>
</dbReference>
<evidence type="ECO:0000313" key="1">
    <source>
        <dbReference type="EMBL" id="MBS4183805.1"/>
    </source>
</evidence>
<evidence type="ECO:0000313" key="2">
    <source>
        <dbReference type="EMBL" id="MCH6268809.1"/>
    </source>
</evidence>
<evidence type="ECO:0000313" key="3">
    <source>
        <dbReference type="Proteomes" id="UP000677265"/>
    </source>
</evidence>
<accession>A0A942YBH5</accession>
<dbReference type="RefSeq" id="WP_213143746.1">
    <property type="nucleotide sequence ID" value="NZ_JAGYPE020000068.1"/>
</dbReference>
<dbReference type="AlphaFoldDB" id="A0A942YBH5"/>
<comment type="caution">
    <text evidence="1">The sequence shown here is derived from an EMBL/GenBank/DDBJ whole genome shotgun (WGS) entry which is preliminary data.</text>
</comment>
<sequence length="333" mass="39007">MTIVLTSDERESLFSLLTEQQRTFIQEHVKRGKKTVFANQMAIDKGIILPESASIDEIEMLLDEWILEDYIDNGFVNPETPCECGRPLRYQYIVKHKSTKQLRRFGITHFEEHTGIPGELVNAIIKGFTTIDYEMDELLDKIRQNWTLEEVFPSIPREVVLPTDISDHLENNLPLLERQIKRLRLLINEFLSKRELERSRVIETPPSIIESSETDDYTKESNQFTFEFELFEDTEDYSPVQEKRKILEPVTNHLSAAIKDKVLHYLETVSSVRIICELLIKHHIVAGQRYITGKPKIYPIVCLYLESLVNENVIYLEEVNGTDDRKYKFTKNR</sequence>
<gene>
    <name evidence="2" type="ORF">KHB02_025095</name>
    <name evidence="1" type="ORF">KHB02_20650</name>
</gene>
<keyword evidence="3" id="KW-1185">Reference proteome</keyword>
<dbReference type="Proteomes" id="UP000677265">
    <property type="component" value="Unassembled WGS sequence"/>
</dbReference>
<dbReference type="InterPro" id="IPR024995">
    <property type="entry name" value="DUF3895"/>
</dbReference>
<name>A0A942YBH5_9BACI</name>
<organism evidence="1">
    <name type="scientific">Neobacillus citreus</name>
    <dbReference type="NCBI Taxonomy" id="2833578"/>
    <lineage>
        <taxon>Bacteria</taxon>
        <taxon>Bacillati</taxon>
        <taxon>Bacillota</taxon>
        <taxon>Bacilli</taxon>
        <taxon>Bacillales</taxon>
        <taxon>Bacillaceae</taxon>
        <taxon>Neobacillus</taxon>
    </lineage>
</organism>
<protein>
    <submittedName>
        <fullName evidence="1">DUF3895 domain-containing protein</fullName>
    </submittedName>
</protein>
<reference evidence="1" key="1">
    <citation type="submission" date="2021-05" db="EMBL/GenBank/DDBJ databases">
        <title>Novel Bacillus species.</title>
        <authorList>
            <person name="Liu G."/>
        </authorList>
    </citation>
    <scope>NUCLEOTIDE SEQUENCE</scope>
    <source>
        <strain evidence="1 3">FJAT-50051</strain>
    </source>
</reference>
<dbReference type="EMBL" id="JAGYPE010000004">
    <property type="protein sequence ID" value="MBS4183805.1"/>
    <property type="molecule type" value="Genomic_DNA"/>
</dbReference>
<dbReference type="Pfam" id="PF13034">
    <property type="entry name" value="DUF3895"/>
    <property type="match status" value="1"/>
</dbReference>